<dbReference type="MEROPS" id="T01.A01"/>
<dbReference type="GO" id="GO:0005839">
    <property type="term" value="C:proteasome core complex"/>
    <property type="evidence" value="ECO:0007669"/>
    <property type="project" value="InterPro"/>
</dbReference>
<keyword evidence="1" id="KW-0378">Hydrolase</keyword>
<reference evidence="1 2" key="1">
    <citation type="journal article" date="2007" name="Nature">
        <title>Evolution of genes and genomes on the Drosophila phylogeny.</title>
        <authorList>
            <consortium name="Drosophila 12 Genomes Consortium"/>
            <person name="Clark A.G."/>
            <person name="Eisen M.B."/>
            <person name="Smith D.R."/>
            <person name="Bergman C.M."/>
            <person name="Oliver B."/>
            <person name="Markow T.A."/>
            <person name="Kaufman T.C."/>
            <person name="Kellis M."/>
            <person name="Gelbart W."/>
            <person name="Iyer V.N."/>
            <person name="Pollard D.A."/>
            <person name="Sackton T.B."/>
            <person name="Larracuente A.M."/>
            <person name="Singh N.D."/>
            <person name="Abad J.P."/>
            <person name="Abt D.N."/>
            <person name="Adryan B."/>
            <person name="Aguade M."/>
            <person name="Akashi H."/>
            <person name="Anderson W.W."/>
            <person name="Aquadro C.F."/>
            <person name="Ardell D.H."/>
            <person name="Arguello R."/>
            <person name="Artieri C.G."/>
            <person name="Barbash D.A."/>
            <person name="Barker D."/>
            <person name="Barsanti P."/>
            <person name="Batterham P."/>
            <person name="Batzoglou S."/>
            <person name="Begun D."/>
            <person name="Bhutkar A."/>
            <person name="Blanco E."/>
            <person name="Bosak S.A."/>
            <person name="Bradley R.K."/>
            <person name="Brand A.D."/>
            <person name="Brent M.R."/>
            <person name="Brooks A.N."/>
            <person name="Brown R.H."/>
            <person name="Butlin R.K."/>
            <person name="Caggese C."/>
            <person name="Calvi B.R."/>
            <person name="Bernardo de Carvalho A."/>
            <person name="Caspi A."/>
            <person name="Castrezana S."/>
            <person name="Celniker S.E."/>
            <person name="Chang J.L."/>
            <person name="Chapple C."/>
            <person name="Chatterji S."/>
            <person name="Chinwalla A."/>
            <person name="Civetta A."/>
            <person name="Clifton S.W."/>
            <person name="Comeron J.M."/>
            <person name="Costello J.C."/>
            <person name="Coyne J.A."/>
            <person name="Daub J."/>
            <person name="David R.G."/>
            <person name="Delcher A.L."/>
            <person name="Delehaunty K."/>
            <person name="Do C.B."/>
            <person name="Ebling H."/>
            <person name="Edwards K."/>
            <person name="Eickbush T."/>
            <person name="Evans J.D."/>
            <person name="Filipski A."/>
            <person name="Findeiss S."/>
            <person name="Freyhult E."/>
            <person name="Fulton L."/>
            <person name="Fulton R."/>
            <person name="Garcia A.C."/>
            <person name="Gardiner A."/>
            <person name="Garfield D.A."/>
            <person name="Garvin B.E."/>
            <person name="Gibson G."/>
            <person name="Gilbert D."/>
            <person name="Gnerre S."/>
            <person name="Godfrey J."/>
            <person name="Good R."/>
            <person name="Gotea V."/>
            <person name="Gravely B."/>
            <person name="Greenberg A.J."/>
            <person name="Griffiths-Jones S."/>
            <person name="Gross S."/>
            <person name="Guigo R."/>
            <person name="Gustafson E.A."/>
            <person name="Haerty W."/>
            <person name="Hahn M.W."/>
            <person name="Halligan D.L."/>
            <person name="Halpern A.L."/>
            <person name="Halter G.M."/>
            <person name="Han M.V."/>
            <person name="Heger A."/>
            <person name="Hillier L."/>
            <person name="Hinrichs A.S."/>
            <person name="Holmes I."/>
            <person name="Hoskins R.A."/>
            <person name="Hubisz M.J."/>
            <person name="Hultmark D."/>
            <person name="Huntley M.A."/>
            <person name="Jaffe D.B."/>
            <person name="Jagadeeshan S."/>
            <person name="Jeck W.R."/>
            <person name="Johnson J."/>
            <person name="Jones C.D."/>
            <person name="Jordan W.C."/>
            <person name="Karpen G.H."/>
            <person name="Kataoka E."/>
            <person name="Keightley P.D."/>
            <person name="Kheradpour P."/>
            <person name="Kirkness E.F."/>
            <person name="Koerich L.B."/>
            <person name="Kristiansen K."/>
            <person name="Kudrna D."/>
            <person name="Kulathinal R.J."/>
            <person name="Kumar S."/>
            <person name="Kwok R."/>
            <person name="Lander E."/>
            <person name="Langley C.H."/>
            <person name="Lapoint R."/>
            <person name="Lazzaro B.P."/>
            <person name="Lee S.J."/>
            <person name="Levesque L."/>
            <person name="Li R."/>
            <person name="Lin C.F."/>
            <person name="Lin M.F."/>
            <person name="Lindblad-Toh K."/>
            <person name="Llopart A."/>
            <person name="Long M."/>
            <person name="Low L."/>
            <person name="Lozovsky E."/>
            <person name="Lu J."/>
            <person name="Luo M."/>
            <person name="Machado C.A."/>
            <person name="Makalowski W."/>
            <person name="Marzo M."/>
            <person name="Matsuda M."/>
            <person name="Matzkin L."/>
            <person name="McAllister B."/>
            <person name="McBride C.S."/>
            <person name="McKernan B."/>
            <person name="McKernan K."/>
            <person name="Mendez-Lago M."/>
            <person name="Minx P."/>
            <person name="Mollenhauer M.U."/>
            <person name="Montooth K."/>
            <person name="Mount S.M."/>
            <person name="Mu X."/>
            <person name="Myers E."/>
            <person name="Negre B."/>
            <person name="Newfeld S."/>
            <person name="Nielsen R."/>
            <person name="Noor M.A."/>
            <person name="O'Grady P."/>
            <person name="Pachter L."/>
            <person name="Papaceit M."/>
            <person name="Parisi M.J."/>
            <person name="Parisi M."/>
            <person name="Parts L."/>
            <person name="Pedersen J.S."/>
            <person name="Pesole G."/>
            <person name="Phillippy A.M."/>
            <person name="Ponting C.P."/>
            <person name="Pop M."/>
            <person name="Porcelli D."/>
            <person name="Powell J.R."/>
            <person name="Prohaska S."/>
            <person name="Pruitt K."/>
            <person name="Puig M."/>
            <person name="Quesneville H."/>
            <person name="Ram K.R."/>
            <person name="Rand D."/>
            <person name="Rasmussen M.D."/>
            <person name="Reed L.K."/>
            <person name="Reenan R."/>
            <person name="Reily A."/>
            <person name="Remington K.A."/>
            <person name="Rieger T.T."/>
            <person name="Ritchie M.G."/>
            <person name="Robin C."/>
            <person name="Rogers Y.H."/>
            <person name="Rohde C."/>
            <person name="Rozas J."/>
            <person name="Rubenfield M.J."/>
            <person name="Ruiz A."/>
            <person name="Russo S."/>
            <person name="Salzberg S.L."/>
            <person name="Sanchez-Gracia A."/>
            <person name="Saranga D.J."/>
            <person name="Sato H."/>
            <person name="Schaeffer S.W."/>
            <person name="Schatz M.C."/>
            <person name="Schlenke T."/>
            <person name="Schwartz R."/>
            <person name="Segarra C."/>
            <person name="Singh R.S."/>
            <person name="Sirot L."/>
            <person name="Sirota M."/>
            <person name="Sisneros N.B."/>
            <person name="Smith C.D."/>
            <person name="Smith T.F."/>
            <person name="Spieth J."/>
            <person name="Stage D.E."/>
            <person name="Stark A."/>
            <person name="Stephan W."/>
            <person name="Strausberg R.L."/>
            <person name="Strempel S."/>
            <person name="Sturgill D."/>
            <person name="Sutton G."/>
            <person name="Sutton G.G."/>
            <person name="Tao W."/>
            <person name="Teichmann S."/>
            <person name="Tobari Y.N."/>
            <person name="Tomimura Y."/>
            <person name="Tsolas J.M."/>
            <person name="Valente V.L."/>
            <person name="Venter E."/>
            <person name="Venter J.C."/>
            <person name="Vicario S."/>
            <person name="Vieira F.G."/>
            <person name="Vilella A.J."/>
            <person name="Villasante A."/>
            <person name="Walenz B."/>
            <person name="Wang J."/>
            <person name="Wasserman M."/>
            <person name="Watts T."/>
            <person name="Wilson D."/>
            <person name="Wilson R.K."/>
            <person name="Wing R.A."/>
            <person name="Wolfner M.F."/>
            <person name="Wong A."/>
            <person name="Wong G.K."/>
            <person name="Wu C.I."/>
            <person name="Wu G."/>
            <person name="Yamamoto D."/>
            <person name="Yang H.P."/>
            <person name="Yang S.P."/>
            <person name="Yorke J.A."/>
            <person name="Yoshida K."/>
            <person name="Zdobnov E."/>
            <person name="Zhang P."/>
            <person name="Zhang Y."/>
            <person name="Zimin A.V."/>
            <person name="Baldwin J."/>
            <person name="Abdouelleil A."/>
            <person name="Abdulkadir J."/>
            <person name="Abebe A."/>
            <person name="Abera B."/>
            <person name="Abreu J."/>
            <person name="Acer S.C."/>
            <person name="Aftuck L."/>
            <person name="Alexander A."/>
            <person name="An P."/>
            <person name="Anderson E."/>
            <person name="Anderson S."/>
            <person name="Arachi H."/>
            <person name="Azer M."/>
            <person name="Bachantsang P."/>
            <person name="Barry A."/>
            <person name="Bayul T."/>
            <person name="Berlin A."/>
            <person name="Bessette D."/>
            <person name="Bloom T."/>
            <person name="Blye J."/>
            <person name="Boguslavskiy L."/>
            <person name="Bonnet C."/>
            <person name="Boukhgalter B."/>
            <person name="Bourzgui I."/>
            <person name="Brown A."/>
            <person name="Cahill P."/>
            <person name="Channer S."/>
            <person name="Cheshatsang Y."/>
            <person name="Chuda L."/>
            <person name="Citroen M."/>
            <person name="Collymore A."/>
            <person name="Cooke P."/>
            <person name="Costello M."/>
            <person name="D'Aco K."/>
            <person name="Daza R."/>
            <person name="De Haan G."/>
            <person name="DeGray S."/>
            <person name="DeMaso C."/>
            <person name="Dhargay N."/>
            <person name="Dooley K."/>
            <person name="Dooley E."/>
            <person name="Doricent M."/>
            <person name="Dorje P."/>
            <person name="Dorjee K."/>
            <person name="Dupes A."/>
            <person name="Elong R."/>
            <person name="Falk J."/>
            <person name="Farina A."/>
            <person name="Faro S."/>
            <person name="Ferguson D."/>
            <person name="Fisher S."/>
            <person name="Foley C.D."/>
            <person name="Franke A."/>
            <person name="Friedrich D."/>
            <person name="Gadbois L."/>
            <person name="Gearin G."/>
            <person name="Gearin C.R."/>
            <person name="Giannoukos G."/>
            <person name="Goode T."/>
            <person name="Graham J."/>
            <person name="Grandbois E."/>
            <person name="Grewal S."/>
            <person name="Gyaltsen K."/>
            <person name="Hafez N."/>
            <person name="Hagos B."/>
            <person name="Hall J."/>
            <person name="Henson C."/>
            <person name="Hollinger A."/>
            <person name="Honan T."/>
            <person name="Huard M.D."/>
            <person name="Hughes L."/>
            <person name="Hurhula B."/>
            <person name="Husby M.E."/>
            <person name="Kamat A."/>
            <person name="Kanga B."/>
            <person name="Kashin S."/>
            <person name="Khazanovich D."/>
            <person name="Kisner P."/>
            <person name="Lance K."/>
            <person name="Lara M."/>
            <person name="Lee W."/>
            <person name="Lennon N."/>
            <person name="Letendre F."/>
            <person name="LeVine R."/>
            <person name="Lipovsky A."/>
            <person name="Liu X."/>
            <person name="Liu J."/>
            <person name="Liu S."/>
            <person name="Lokyitsang T."/>
            <person name="Lokyitsang Y."/>
            <person name="Lubonja R."/>
            <person name="Lui A."/>
            <person name="MacDonald P."/>
            <person name="Magnisalis V."/>
            <person name="Maru K."/>
            <person name="Matthews C."/>
            <person name="McCusker W."/>
            <person name="McDonough S."/>
            <person name="Mehta T."/>
            <person name="Meldrim J."/>
            <person name="Meneus L."/>
            <person name="Mihai O."/>
            <person name="Mihalev A."/>
            <person name="Mihova T."/>
            <person name="Mittelman R."/>
            <person name="Mlenga V."/>
            <person name="Montmayeur A."/>
            <person name="Mulrain L."/>
            <person name="Navidi A."/>
            <person name="Naylor J."/>
            <person name="Negash T."/>
            <person name="Nguyen T."/>
            <person name="Nguyen N."/>
            <person name="Nicol R."/>
            <person name="Norbu C."/>
            <person name="Norbu N."/>
            <person name="Novod N."/>
            <person name="O'Neill B."/>
            <person name="Osman S."/>
            <person name="Markiewicz E."/>
            <person name="Oyono O.L."/>
            <person name="Patti C."/>
            <person name="Phunkhang P."/>
            <person name="Pierre F."/>
            <person name="Priest M."/>
            <person name="Raghuraman S."/>
            <person name="Rege F."/>
            <person name="Reyes R."/>
            <person name="Rise C."/>
            <person name="Rogov P."/>
            <person name="Ross K."/>
            <person name="Ryan E."/>
            <person name="Settipalli S."/>
            <person name="Shea T."/>
            <person name="Sherpa N."/>
            <person name="Shi L."/>
            <person name="Shih D."/>
            <person name="Sparrow T."/>
            <person name="Spaulding J."/>
            <person name="Stalker J."/>
            <person name="Stange-Thomann N."/>
            <person name="Stavropoulos S."/>
            <person name="Stone C."/>
            <person name="Strader C."/>
            <person name="Tesfaye S."/>
            <person name="Thomson T."/>
            <person name="Thoulutsang Y."/>
            <person name="Thoulutsang D."/>
            <person name="Topham K."/>
            <person name="Topping I."/>
            <person name="Tsamla T."/>
            <person name="Vassiliev H."/>
            <person name="Vo A."/>
            <person name="Wangchuk T."/>
            <person name="Wangdi T."/>
            <person name="Weiand M."/>
            <person name="Wilkinson J."/>
            <person name="Wilson A."/>
            <person name="Yadav S."/>
            <person name="Young G."/>
            <person name="Yu Q."/>
            <person name="Zembek L."/>
            <person name="Zhong D."/>
            <person name="Zimmer A."/>
            <person name="Zwirko Z."/>
            <person name="Jaffe D.B."/>
            <person name="Alvarez P."/>
            <person name="Brockman W."/>
            <person name="Butler J."/>
            <person name="Chin C."/>
            <person name="Gnerre S."/>
            <person name="Grabherr M."/>
            <person name="Kleber M."/>
            <person name="Mauceli E."/>
            <person name="MacCallum I."/>
        </authorList>
    </citation>
    <scope>NUCLEOTIDE SEQUENCE [LARGE SCALE GENOMIC DNA]</scope>
    <source>
        <strain evidence="2">Tai18E2 / Tucson 14021-0261.01</strain>
    </source>
</reference>
<dbReference type="GO" id="GO:0016787">
    <property type="term" value="F:hydrolase activity"/>
    <property type="evidence" value="ECO:0007669"/>
    <property type="project" value="UniProtKB-KW"/>
</dbReference>
<protein>
    <submittedName>
        <fullName evidence="1">Uncharacterized protein, isoform A</fullName>
        <ecNumber evidence="1">3.4.25.-</ecNumber>
    </submittedName>
</protein>
<dbReference type="GO" id="GO:0051603">
    <property type="term" value="P:proteolysis involved in protein catabolic process"/>
    <property type="evidence" value="ECO:0007669"/>
    <property type="project" value="InterPro"/>
</dbReference>
<dbReference type="Proteomes" id="UP000002282">
    <property type="component" value="Chromosome 2R"/>
</dbReference>
<proteinExistence type="predicted"/>
<accession>B4P948</accession>
<dbReference type="EC" id="3.4.25.-" evidence="1"/>
<sequence>MDSHAIGHTGVDNLLALIYLSKYCFLTPLDVFVPSSTLFYASQAKISLTTFGSSASRNLCSSFDWHFSAPTLAGIYFRMLEGESSQIEGSMVGLTSSHGVILATNSKDYEIYLLDDRIYCCAPRAGIDRRIVLEVSAQVDHLTRDRGQKMTVSRVRDMLCGKYECVDAADVLLAGQDNMGLHLYSLQERGASRRVIYAAKGRYSEDIVSFLTHNWKESLNLNEAEQLARKSLKWEHSEMCTIYRAREIEDQDAIVDFDADDMSSQSPNTIF</sequence>
<reference evidence="1 2" key="2">
    <citation type="journal article" date="2007" name="PLoS Biol.">
        <title>Principles of genome evolution in the Drosophila melanogaster species group.</title>
        <authorList>
            <person name="Ranz J.M."/>
            <person name="Maurin D."/>
            <person name="Chan Y.S."/>
            <person name="von Grotthuss M."/>
            <person name="Hillier L.W."/>
            <person name="Roote J."/>
            <person name="Ashburner M."/>
            <person name="Bergman C.M."/>
        </authorList>
    </citation>
    <scope>NUCLEOTIDE SEQUENCE [LARGE SCALE GENOMIC DNA]</scope>
    <source>
        <strain evidence="2">Tai18E2 / Tucson 14021-0261.01</strain>
    </source>
</reference>
<dbReference type="OrthoDB" id="7868036at2759"/>
<dbReference type="Gene3D" id="3.60.20.10">
    <property type="entry name" value="Glutamine Phosphoribosylpyrophosphate, subunit 1, domain 1"/>
    <property type="match status" value="1"/>
</dbReference>
<dbReference type="Pfam" id="PF00227">
    <property type="entry name" value="Proteasome"/>
    <property type="match status" value="1"/>
</dbReference>
<gene>
    <name evidence="1" type="primary">Dyak\GE11593</name>
    <name evidence="1" type="synonym">dyak_GLEANR_11911</name>
    <name evidence="1" type="synonym">GE11593</name>
    <name evidence="1" type="ORF">Dyak_GE11593</name>
</gene>
<organism evidence="1 2">
    <name type="scientific">Drosophila yakuba</name>
    <name type="common">Fruit fly</name>
    <dbReference type="NCBI Taxonomy" id="7245"/>
    <lineage>
        <taxon>Eukaryota</taxon>
        <taxon>Metazoa</taxon>
        <taxon>Ecdysozoa</taxon>
        <taxon>Arthropoda</taxon>
        <taxon>Hexapoda</taxon>
        <taxon>Insecta</taxon>
        <taxon>Pterygota</taxon>
        <taxon>Neoptera</taxon>
        <taxon>Endopterygota</taxon>
        <taxon>Diptera</taxon>
        <taxon>Brachycera</taxon>
        <taxon>Muscomorpha</taxon>
        <taxon>Ephydroidea</taxon>
        <taxon>Drosophilidae</taxon>
        <taxon>Drosophila</taxon>
        <taxon>Sophophora</taxon>
    </lineage>
</organism>
<dbReference type="SMR" id="B4P948"/>
<dbReference type="HOGENOM" id="CLU_118768_0_0_1"/>
<name>B4P948_DROYA</name>
<evidence type="ECO:0000313" key="1">
    <source>
        <dbReference type="EMBL" id="EDW92288.2"/>
    </source>
</evidence>
<dbReference type="SUPFAM" id="SSF56235">
    <property type="entry name" value="N-terminal nucleophile aminohydrolases (Ntn hydrolases)"/>
    <property type="match status" value="1"/>
</dbReference>
<dbReference type="InterPro" id="IPR001353">
    <property type="entry name" value="Proteasome_sua/b"/>
</dbReference>
<dbReference type="AlphaFoldDB" id="B4P948"/>
<dbReference type="EMBL" id="CM000158">
    <property type="protein sequence ID" value="EDW92288.2"/>
    <property type="molecule type" value="Genomic_DNA"/>
</dbReference>
<keyword evidence="2" id="KW-1185">Reference proteome</keyword>
<dbReference type="InterPro" id="IPR029055">
    <property type="entry name" value="Ntn_hydrolases_N"/>
</dbReference>
<dbReference type="eggNOG" id="ENOG502TCF4">
    <property type="taxonomic scope" value="Eukaryota"/>
</dbReference>
<evidence type="ECO:0000313" key="2">
    <source>
        <dbReference type="Proteomes" id="UP000002282"/>
    </source>
</evidence>
<dbReference type="KEGG" id="dya:Dyak_GE11593"/>